<accession>A0A9J6A5W8</accession>
<proteinExistence type="predicted"/>
<feature type="region of interest" description="Disordered" evidence="1">
    <location>
        <begin position="375"/>
        <end position="401"/>
    </location>
</feature>
<dbReference type="Proteomes" id="UP000824120">
    <property type="component" value="Chromosome 2"/>
</dbReference>
<protein>
    <recommendedName>
        <fullName evidence="2">Putative plant transposon protein domain-containing protein</fullName>
    </recommendedName>
</protein>
<reference evidence="3 4" key="1">
    <citation type="submission" date="2020-09" db="EMBL/GenBank/DDBJ databases">
        <title>De no assembly of potato wild relative species, Solanum commersonii.</title>
        <authorList>
            <person name="Cho K."/>
        </authorList>
    </citation>
    <scope>NUCLEOTIDE SEQUENCE [LARGE SCALE GENOMIC DNA]</scope>
    <source>
        <strain evidence="3">LZ3.2</strain>
        <tissue evidence="3">Leaf</tissue>
    </source>
</reference>
<dbReference type="Pfam" id="PF20167">
    <property type="entry name" value="Transposase_32"/>
    <property type="match status" value="1"/>
</dbReference>
<feature type="non-terminal residue" evidence="3">
    <location>
        <position position="1"/>
    </location>
</feature>
<feature type="region of interest" description="Disordered" evidence="1">
    <location>
        <begin position="19"/>
        <end position="52"/>
    </location>
</feature>
<dbReference type="OrthoDB" id="1306244at2759"/>
<dbReference type="PANTHER" id="PTHR33180">
    <property type="entry name" value="PHOTOSYSTEM II CP43 REACTION CENTER PROTEIN"/>
    <property type="match status" value="1"/>
</dbReference>
<evidence type="ECO:0000313" key="4">
    <source>
        <dbReference type="Proteomes" id="UP000824120"/>
    </source>
</evidence>
<comment type="caution">
    <text evidence="3">The sequence shown here is derived from an EMBL/GenBank/DDBJ whole genome shotgun (WGS) entry which is preliminary data.</text>
</comment>
<evidence type="ECO:0000256" key="1">
    <source>
        <dbReference type="SAM" id="MobiDB-lite"/>
    </source>
</evidence>
<dbReference type="PANTHER" id="PTHR33180:SF31">
    <property type="entry name" value="POLYPROTEIN PROTEIN"/>
    <property type="match status" value="1"/>
</dbReference>
<name>A0A9J6A5W8_SOLCO</name>
<dbReference type="InterPro" id="IPR046796">
    <property type="entry name" value="Transposase_32_dom"/>
</dbReference>
<dbReference type="AlphaFoldDB" id="A0A9J6A5W8"/>
<evidence type="ECO:0000259" key="2">
    <source>
        <dbReference type="Pfam" id="PF20167"/>
    </source>
</evidence>
<feature type="domain" description="Putative plant transposon protein" evidence="2">
    <location>
        <begin position="150"/>
        <end position="320"/>
    </location>
</feature>
<organism evidence="3 4">
    <name type="scientific">Solanum commersonii</name>
    <name type="common">Commerson's wild potato</name>
    <name type="synonym">Commerson's nightshade</name>
    <dbReference type="NCBI Taxonomy" id="4109"/>
    <lineage>
        <taxon>Eukaryota</taxon>
        <taxon>Viridiplantae</taxon>
        <taxon>Streptophyta</taxon>
        <taxon>Embryophyta</taxon>
        <taxon>Tracheophyta</taxon>
        <taxon>Spermatophyta</taxon>
        <taxon>Magnoliopsida</taxon>
        <taxon>eudicotyledons</taxon>
        <taxon>Gunneridae</taxon>
        <taxon>Pentapetalae</taxon>
        <taxon>asterids</taxon>
        <taxon>lamiids</taxon>
        <taxon>Solanales</taxon>
        <taxon>Solanaceae</taxon>
        <taxon>Solanoideae</taxon>
        <taxon>Solaneae</taxon>
        <taxon>Solanum</taxon>
    </lineage>
</organism>
<gene>
    <name evidence="3" type="ORF">H5410_004980</name>
</gene>
<keyword evidence="4" id="KW-1185">Reference proteome</keyword>
<feature type="compositionally biased region" description="Polar residues" evidence="1">
    <location>
        <begin position="40"/>
        <end position="52"/>
    </location>
</feature>
<sequence>WHATQKRARGIVINEEAAASNAKGKKLLPMGGKGKGKTPEYNSGSEGESYDSQALFSEPKNDQLLQSRQVKLCSKARHDPSRILELTSPTLDSVPPLAQTVVLAQPVQGPPPQLLNRLKAKGSRTILEDTRLSTDGVVDRHPEVWDTLRFHRFEIFTRRYGPYILTWVQEFYASYSDLVPQGKKKARSFKPVDSVMVQRRKVGCNNYYINTIFERATNFVHNPLISDTTPRWIEAGVPIEKDLNVASRYWFRFIISTIMLSHNKSILRHSKAACLGYIIARKHLNLGLIIKQEMAMRAKQRHISFLFPILIIEFYHRAGVLRDEKRDVKVTPSSSTDIQCIEAKYTRDEADRNRRAPVDTSSEVDIDSLLAEAVLPTPASGPSGTSNSSPFDTLSSSNDPP</sequence>
<feature type="compositionally biased region" description="Polar residues" evidence="1">
    <location>
        <begin position="380"/>
        <end position="401"/>
    </location>
</feature>
<evidence type="ECO:0000313" key="3">
    <source>
        <dbReference type="EMBL" id="KAG5619762.1"/>
    </source>
</evidence>
<dbReference type="EMBL" id="JACXVP010000002">
    <property type="protein sequence ID" value="KAG5619762.1"/>
    <property type="molecule type" value="Genomic_DNA"/>
</dbReference>